<dbReference type="PANTHER" id="PTHR34039">
    <property type="entry name" value="UPF0102 PROTEIN YRAN"/>
    <property type="match status" value="1"/>
</dbReference>
<dbReference type="Gene3D" id="3.40.1350.10">
    <property type="match status" value="1"/>
</dbReference>
<evidence type="ECO:0000256" key="2">
    <source>
        <dbReference type="HAMAP-Rule" id="MF_00048"/>
    </source>
</evidence>
<comment type="similarity">
    <text evidence="1 2">Belongs to the UPF0102 family.</text>
</comment>
<dbReference type="PANTHER" id="PTHR34039:SF1">
    <property type="entry name" value="UPF0102 PROTEIN YRAN"/>
    <property type="match status" value="1"/>
</dbReference>
<dbReference type="InterPro" id="IPR011856">
    <property type="entry name" value="tRNA_endonuc-like_dom_sf"/>
</dbReference>
<evidence type="ECO:0000256" key="1">
    <source>
        <dbReference type="ARBA" id="ARBA00006738"/>
    </source>
</evidence>
<dbReference type="HAMAP" id="MF_00048">
    <property type="entry name" value="UPF0102"/>
    <property type="match status" value="1"/>
</dbReference>
<dbReference type="Pfam" id="PF02021">
    <property type="entry name" value="UPF0102"/>
    <property type="match status" value="1"/>
</dbReference>
<dbReference type="NCBIfam" id="NF009154">
    <property type="entry name" value="PRK12497.3-3"/>
    <property type="match status" value="1"/>
</dbReference>
<comment type="caution">
    <text evidence="3">The sequence shown here is derived from an EMBL/GenBank/DDBJ whole genome shotgun (WGS) entry which is preliminary data.</text>
</comment>
<dbReference type="Proteomes" id="UP000192520">
    <property type="component" value="Unassembled WGS sequence"/>
</dbReference>
<dbReference type="GO" id="GO:0003676">
    <property type="term" value="F:nucleic acid binding"/>
    <property type="evidence" value="ECO:0007669"/>
    <property type="project" value="InterPro"/>
</dbReference>
<dbReference type="InterPro" id="IPR011335">
    <property type="entry name" value="Restrct_endonuc-II-like"/>
</dbReference>
<evidence type="ECO:0000313" key="4">
    <source>
        <dbReference type="Proteomes" id="UP000192520"/>
    </source>
</evidence>
<dbReference type="STRING" id="1968527.B5M47_01155"/>
<dbReference type="EMBL" id="MZGJ01000005">
    <property type="protein sequence ID" value="OQX51300.1"/>
    <property type="molecule type" value="Genomic_DNA"/>
</dbReference>
<dbReference type="AlphaFoldDB" id="A0A1W9NZ60"/>
<dbReference type="InterPro" id="IPR003509">
    <property type="entry name" value="UPF0102_YraN-like"/>
</dbReference>
<reference evidence="4" key="1">
    <citation type="submission" date="2017-03" db="EMBL/GenBank/DDBJ databases">
        <title>Novel pathways for hydrocarbon cycling and metabolic interdependencies in hydrothermal sediment communities.</title>
        <authorList>
            <person name="Dombrowski N."/>
            <person name="Seitz K."/>
            <person name="Teske A."/>
            <person name="Baker B."/>
        </authorList>
    </citation>
    <scope>NUCLEOTIDE SEQUENCE [LARGE SCALE GENOMIC DNA]</scope>
</reference>
<protein>
    <recommendedName>
        <fullName evidence="2">UPF0102 protein B5M47_01155</fullName>
    </recommendedName>
</protein>
<gene>
    <name evidence="3" type="ORF">B5M47_01155</name>
</gene>
<name>A0A1W9NZ60_UNCC3</name>
<proteinExistence type="inferred from homology"/>
<dbReference type="SUPFAM" id="SSF52980">
    <property type="entry name" value="Restriction endonuclease-like"/>
    <property type="match status" value="1"/>
</dbReference>
<sequence>MPSALSLGQLGEKIASNFLEKNGYQIIEKNYRARRWGEIDLIAIDGDTLAFVEVKTRIGDQMLEPFEAVDNHKLRTLKKSAYQFLSRNHQKRLPEAYRIDVVSVHFNSEEGQSKIELFKNVGGF</sequence>
<dbReference type="CDD" id="cd20736">
    <property type="entry name" value="PoNe_Nuclease"/>
    <property type="match status" value="1"/>
</dbReference>
<accession>A0A1W9NZ60</accession>
<evidence type="ECO:0000313" key="3">
    <source>
        <dbReference type="EMBL" id="OQX51300.1"/>
    </source>
</evidence>
<organism evidence="3 4">
    <name type="scientific">candidate division CPR3 bacterium 4484_211</name>
    <dbReference type="NCBI Taxonomy" id="1968527"/>
    <lineage>
        <taxon>Bacteria</taxon>
        <taxon>Bacteria division CPR3</taxon>
    </lineage>
</organism>